<feature type="compositionally biased region" description="Basic and acidic residues" evidence="9">
    <location>
        <begin position="742"/>
        <end position="751"/>
    </location>
</feature>
<organism evidence="12 13">
    <name type="scientific">Cylindrobasidium torrendii FP15055 ss-10</name>
    <dbReference type="NCBI Taxonomy" id="1314674"/>
    <lineage>
        <taxon>Eukaryota</taxon>
        <taxon>Fungi</taxon>
        <taxon>Dikarya</taxon>
        <taxon>Basidiomycota</taxon>
        <taxon>Agaricomycotina</taxon>
        <taxon>Agaricomycetes</taxon>
        <taxon>Agaricomycetidae</taxon>
        <taxon>Agaricales</taxon>
        <taxon>Marasmiineae</taxon>
        <taxon>Physalacriaceae</taxon>
        <taxon>Cylindrobasidium</taxon>
    </lineage>
</organism>
<dbReference type="STRING" id="1314674.A0A0D7B648"/>
<feature type="compositionally biased region" description="Basic and acidic residues" evidence="9">
    <location>
        <begin position="932"/>
        <end position="944"/>
    </location>
</feature>
<reference evidence="12 13" key="1">
    <citation type="journal article" date="2015" name="Fungal Genet. Biol.">
        <title>Evolution of novel wood decay mechanisms in Agaricales revealed by the genome sequences of Fistulina hepatica and Cylindrobasidium torrendii.</title>
        <authorList>
            <person name="Floudas D."/>
            <person name="Held B.W."/>
            <person name="Riley R."/>
            <person name="Nagy L.G."/>
            <person name="Koehler G."/>
            <person name="Ransdell A.S."/>
            <person name="Younus H."/>
            <person name="Chow J."/>
            <person name="Chiniquy J."/>
            <person name="Lipzen A."/>
            <person name="Tritt A."/>
            <person name="Sun H."/>
            <person name="Haridas S."/>
            <person name="LaButti K."/>
            <person name="Ohm R.A."/>
            <person name="Kues U."/>
            <person name="Blanchette R.A."/>
            <person name="Grigoriev I.V."/>
            <person name="Minto R.E."/>
            <person name="Hibbett D.S."/>
        </authorList>
    </citation>
    <scope>NUCLEOTIDE SEQUENCE [LARGE SCALE GENOMIC DNA]</scope>
    <source>
        <strain evidence="12 13">FP15055 ss-10</strain>
    </source>
</reference>
<evidence type="ECO:0000256" key="4">
    <source>
        <dbReference type="ARBA" id="ARBA00022824"/>
    </source>
</evidence>
<dbReference type="InterPro" id="IPR031468">
    <property type="entry name" value="SMP_LBD"/>
</dbReference>
<dbReference type="SUPFAM" id="SSF50729">
    <property type="entry name" value="PH domain-like"/>
    <property type="match status" value="1"/>
</dbReference>
<feature type="region of interest" description="Disordered" evidence="9">
    <location>
        <begin position="45"/>
        <end position="73"/>
    </location>
</feature>
<feature type="compositionally biased region" description="Low complexity" evidence="9">
    <location>
        <begin position="632"/>
        <end position="662"/>
    </location>
</feature>
<keyword evidence="7" id="KW-0446">Lipid-binding</keyword>
<proteinExistence type="predicted"/>
<feature type="compositionally biased region" description="Polar residues" evidence="9">
    <location>
        <begin position="873"/>
        <end position="883"/>
    </location>
</feature>
<keyword evidence="8 10" id="KW-0472">Membrane</keyword>
<dbReference type="EMBL" id="KN880570">
    <property type="protein sequence ID" value="KIY65977.1"/>
    <property type="molecule type" value="Genomic_DNA"/>
</dbReference>
<keyword evidence="3 10" id="KW-0812">Transmembrane</keyword>
<dbReference type="GO" id="GO:0005789">
    <property type="term" value="C:endoplasmic reticulum membrane"/>
    <property type="evidence" value="ECO:0007669"/>
    <property type="project" value="UniProtKB-SubCell"/>
</dbReference>
<evidence type="ECO:0000256" key="1">
    <source>
        <dbReference type="ARBA" id="ARBA00004586"/>
    </source>
</evidence>
<gene>
    <name evidence="12" type="ORF">CYLTODRAFT_423857</name>
</gene>
<dbReference type="PANTHER" id="PTHR13466">
    <property type="entry name" value="TEX2 PROTEIN-RELATED"/>
    <property type="match status" value="1"/>
</dbReference>
<feature type="compositionally biased region" description="Low complexity" evidence="9">
    <location>
        <begin position="708"/>
        <end position="722"/>
    </location>
</feature>
<evidence type="ECO:0000256" key="9">
    <source>
        <dbReference type="SAM" id="MobiDB-lite"/>
    </source>
</evidence>
<dbReference type="PANTHER" id="PTHR13466:SF19">
    <property type="entry name" value="NUCLEUS-VACUOLE JUNCTION PROTEIN 2"/>
    <property type="match status" value="1"/>
</dbReference>
<feature type="compositionally biased region" description="Low complexity" evidence="9">
    <location>
        <begin position="545"/>
        <end position="558"/>
    </location>
</feature>
<evidence type="ECO:0000256" key="8">
    <source>
        <dbReference type="ARBA" id="ARBA00023136"/>
    </source>
</evidence>
<dbReference type="PROSITE" id="PS51847">
    <property type="entry name" value="SMP"/>
    <property type="match status" value="1"/>
</dbReference>
<evidence type="ECO:0000256" key="2">
    <source>
        <dbReference type="ARBA" id="ARBA00022448"/>
    </source>
</evidence>
<dbReference type="GO" id="GO:0032865">
    <property type="term" value="C:ERMES complex"/>
    <property type="evidence" value="ECO:0007669"/>
    <property type="project" value="TreeGrafter"/>
</dbReference>
<evidence type="ECO:0000256" key="5">
    <source>
        <dbReference type="ARBA" id="ARBA00022989"/>
    </source>
</evidence>
<feature type="compositionally biased region" description="Polar residues" evidence="9">
    <location>
        <begin position="598"/>
        <end position="613"/>
    </location>
</feature>
<feature type="compositionally biased region" description="Polar residues" evidence="9">
    <location>
        <begin position="854"/>
        <end position="864"/>
    </location>
</feature>
<keyword evidence="6" id="KW-0445">Lipid transport</keyword>
<evidence type="ECO:0000313" key="13">
    <source>
        <dbReference type="Proteomes" id="UP000054007"/>
    </source>
</evidence>
<feature type="compositionally biased region" description="Polar residues" evidence="9">
    <location>
        <begin position="663"/>
        <end position="674"/>
    </location>
</feature>
<dbReference type="CDD" id="cd21675">
    <property type="entry name" value="SMP_TEX2"/>
    <property type="match status" value="1"/>
</dbReference>
<keyword evidence="13" id="KW-1185">Reference proteome</keyword>
<dbReference type="Proteomes" id="UP000054007">
    <property type="component" value="Unassembled WGS sequence"/>
</dbReference>
<dbReference type="OrthoDB" id="26740at2759"/>
<name>A0A0D7B648_9AGAR</name>
<evidence type="ECO:0000256" key="7">
    <source>
        <dbReference type="ARBA" id="ARBA00023121"/>
    </source>
</evidence>
<evidence type="ECO:0000313" key="12">
    <source>
        <dbReference type="EMBL" id="KIY65977.1"/>
    </source>
</evidence>
<evidence type="ECO:0000256" key="10">
    <source>
        <dbReference type="SAM" id="Phobius"/>
    </source>
</evidence>
<dbReference type="GO" id="GO:0008289">
    <property type="term" value="F:lipid binding"/>
    <property type="evidence" value="ECO:0007669"/>
    <property type="project" value="UniProtKB-KW"/>
</dbReference>
<feature type="compositionally biased region" description="Basic and acidic residues" evidence="9">
    <location>
        <begin position="571"/>
        <end position="597"/>
    </location>
</feature>
<keyword evidence="4" id="KW-0256">Endoplasmic reticulum</keyword>
<evidence type="ECO:0000256" key="6">
    <source>
        <dbReference type="ARBA" id="ARBA00023055"/>
    </source>
</evidence>
<dbReference type="InterPro" id="IPR019411">
    <property type="entry name" value="MMM1_dom"/>
</dbReference>
<dbReference type="GO" id="GO:0015914">
    <property type="term" value="P:phospholipid transport"/>
    <property type="evidence" value="ECO:0007669"/>
    <property type="project" value="TreeGrafter"/>
</dbReference>
<feature type="compositionally biased region" description="Low complexity" evidence="9">
    <location>
        <begin position="762"/>
        <end position="780"/>
    </location>
</feature>
<feature type="compositionally biased region" description="Basic and acidic residues" evidence="9">
    <location>
        <begin position="481"/>
        <end position="492"/>
    </location>
</feature>
<sequence length="964" mass="105217">MSLKAILYAYVLGGLTFIPLVLVGLILFTVYTSVPVGEVDGAKIRRGQLEDEPTTEGLPPSPTNAKNAGNDLNDLPRTRRGWMTMRRTFEESQFDGGYVTLVRSFLDARSKDPKRSRPKDMWYVVLKGTILYLYEDEAMTECEAAIQLGAHDVVIYPEDLPDAELFAKRNAVCLKPKTLFGGMPSVSKEMKLETDTENVDADVVKDAKSARDEAHDSSTPWFMFVRSNVEMEDWYLALKHASTQPAQTPMLQPLQPVFDPDDMNNLVSTLDEQPDVIPMRWLNALIGRLFYSFYKTARLENGIIGRLMKKLTKVKTPAFITELAVTQVSVGNTTPTFSKPMLKELTKAGDASMEVHVAYKGEVRITVEAMVKIDIGSFRSYNVKLVLAVVLREIEGNLLIKVKRPPSNRIWYAFTAMPRMVLEVEPIVSDRQLTLTMILSTIESKLKEIIQESIVLPNMDDISFYESIQQDHRGGIWADSARRERQPDHLSEPLDEEAGPSSPPTGPADTLSESEIPLPPPLDKTLSLPEDTATTKSLPQPPSMDASTASAPAGSGADSKSRRRTWFSTVRGDEFKTMTEDMEQERGRSVEIEKPDTNQRSLSTPSKSESQPLDDTPVLAEPAAPDSQAEQVGPSRSSSHSSGRVSTPEPTSPTPRTARSGSISNISPTTTFLSTLKAKAGDKQALSNSAKEAMRKWGWGVKKDSEDSGMSDQGSVSSASSARTRIDSIGHRARTSYAEVRAAVENRRGNETPDSLAPPMQSGLSRTRTTSTGSHSSSTSQPDPEETPPTLAVPTPIRSQPQARTMSIPGIHKSHRGDVMSMGYVAPEPPAPTMSPPRNPMYRLWKTSGPSPPSLASQDGSTNDSGDEAADTATHSDNLSDTVQPLAIPKRGPAPPLPPRKVSVSKPHTRVVSEAGQSASDSLKNIVKRQSIGRDEDVTKRVDGEEAPSQQGSTGVGALNSVAR</sequence>
<feature type="compositionally biased region" description="Pro residues" evidence="9">
    <location>
        <begin position="827"/>
        <end position="839"/>
    </location>
</feature>
<accession>A0A0D7B648</accession>
<feature type="domain" description="SMP-LTD" evidence="11">
    <location>
        <begin position="275"/>
        <end position="465"/>
    </location>
</feature>
<dbReference type="AlphaFoldDB" id="A0A0D7B648"/>
<comment type="subcellular location">
    <subcellularLocation>
        <location evidence="1">Endoplasmic reticulum membrane</location>
    </subcellularLocation>
</comment>
<feature type="region of interest" description="Disordered" evidence="9">
    <location>
        <begin position="481"/>
        <end position="964"/>
    </location>
</feature>
<protein>
    <recommendedName>
        <fullName evidence="11">SMP-LTD domain-containing protein</fullName>
    </recommendedName>
</protein>
<keyword evidence="5 10" id="KW-1133">Transmembrane helix</keyword>
<dbReference type="GO" id="GO:1990456">
    <property type="term" value="P:mitochondrion-endoplasmic reticulum membrane tethering"/>
    <property type="evidence" value="ECO:0007669"/>
    <property type="project" value="TreeGrafter"/>
</dbReference>
<feature type="transmembrane region" description="Helical" evidence="10">
    <location>
        <begin position="7"/>
        <end position="31"/>
    </location>
</feature>
<keyword evidence="2" id="KW-0813">Transport</keyword>
<dbReference type="Pfam" id="PF10296">
    <property type="entry name" value="MMM1"/>
    <property type="match status" value="1"/>
</dbReference>
<evidence type="ECO:0000256" key="3">
    <source>
        <dbReference type="ARBA" id="ARBA00022692"/>
    </source>
</evidence>
<evidence type="ECO:0000259" key="11">
    <source>
        <dbReference type="PROSITE" id="PS51847"/>
    </source>
</evidence>